<sequence>LEGPKNSYEGSIKNEIESEKLSGIPTRSLRISTISKECPIDVISKGSNDFRQLSTATTLNQSVKQGQKLQTTVKANPTIKSDLWEGAMNEPFISKILKEASQYIDESYGVDQSLSMATQEESKIAVLEMRRRLKPAEMLTKSQSPKILDVVDDVDNIANELLKVTGVYKSVTKELLDKLDDVEAIHSSQTG</sequence>
<protein>
    <submittedName>
        <fullName evidence="1">A135</fullName>
    </submittedName>
</protein>
<dbReference type="AlphaFoldDB" id="E2GIN5"/>
<reference evidence="1" key="1">
    <citation type="journal article" date="2010" name="Parasitol. Int.">
        <title>The CpA135 gene as a marker to identify Cryptosporidium species infecting humans.</title>
        <authorList>
            <person name="Tosini F."/>
            <person name="Drumo R."/>
            <person name="Elwin K."/>
            <person name="Chalmers R.M."/>
            <person name="Pozio E."/>
            <person name="Caccio S.M."/>
        </authorList>
    </citation>
    <scope>NUCLEOTIDE SEQUENCE</scope>
    <source>
        <strain evidence="1">W10998</strain>
    </source>
</reference>
<proteinExistence type="predicted"/>
<feature type="non-terminal residue" evidence="1">
    <location>
        <position position="1"/>
    </location>
</feature>
<name>E2GIN5_9CRYT</name>
<organism evidence="1">
    <name type="scientific">Cryptosporidium sp. cervine genotype</name>
    <dbReference type="NCBI Taxonomy" id="571951"/>
    <lineage>
        <taxon>Eukaryota</taxon>
        <taxon>Sar</taxon>
        <taxon>Alveolata</taxon>
        <taxon>Apicomplexa</taxon>
        <taxon>Conoidasida</taxon>
        <taxon>Coccidia</taxon>
        <taxon>Eucoccidiorida</taxon>
        <taxon>Eimeriorina</taxon>
        <taxon>Cryptosporidiidae</taxon>
        <taxon>Cryptosporidium</taxon>
    </lineage>
</organism>
<evidence type="ECO:0000313" key="1">
    <source>
        <dbReference type="EMBL" id="ADN33653.1"/>
    </source>
</evidence>
<feature type="non-terminal residue" evidence="1">
    <location>
        <position position="191"/>
    </location>
</feature>
<accession>E2GIN5</accession>
<dbReference type="EMBL" id="HM358023">
    <property type="protein sequence ID" value="ADN33653.1"/>
    <property type="molecule type" value="Genomic_DNA"/>
</dbReference>